<comment type="caution">
    <text evidence="1">The sequence shown here is derived from an EMBL/GenBank/DDBJ whole genome shotgun (WGS) entry which is preliminary data.</text>
</comment>
<accession>A0A392TQ66</accession>
<evidence type="ECO:0000313" key="1">
    <source>
        <dbReference type="EMBL" id="MCI62320.1"/>
    </source>
</evidence>
<protein>
    <submittedName>
        <fullName evidence="1">Photosystem I P700 chlorophyll a apoprotein</fullName>
    </submittedName>
</protein>
<sequence>MELRIDDDVRTMFSIFTRYMTKGPIELDAKLVRYVEAIMSNMICPRTFDEIAAYMVKP</sequence>
<organism evidence="1 2">
    <name type="scientific">Trifolium medium</name>
    <dbReference type="NCBI Taxonomy" id="97028"/>
    <lineage>
        <taxon>Eukaryota</taxon>
        <taxon>Viridiplantae</taxon>
        <taxon>Streptophyta</taxon>
        <taxon>Embryophyta</taxon>
        <taxon>Tracheophyta</taxon>
        <taxon>Spermatophyta</taxon>
        <taxon>Magnoliopsida</taxon>
        <taxon>eudicotyledons</taxon>
        <taxon>Gunneridae</taxon>
        <taxon>Pentapetalae</taxon>
        <taxon>rosids</taxon>
        <taxon>fabids</taxon>
        <taxon>Fabales</taxon>
        <taxon>Fabaceae</taxon>
        <taxon>Papilionoideae</taxon>
        <taxon>50 kb inversion clade</taxon>
        <taxon>NPAAA clade</taxon>
        <taxon>Hologalegina</taxon>
        <taxon>IRL clade</taxon>
        <taxon>Trifolieae</taxon>
        <taxon>Trifolium</taxon>
    </lineage>
</organism>
<dbReference type="Proteomes" id="UP000265520">
    <property type="component" value="Unassembled WGS sequence"/>
</dbReference>
<dbReference type="AlphaFoldDB" id="A0A392TQ66"/>
<keyword evidence="2" id="KW-1185">Reference proteome</keyword>
<proteinExistence type="predicted"/>
<reference evidence="1 2" key="1">
    <citation type="journal article" date="2018" name="Front. Plant Sci.">
        <title>Red Clover (Trifolium pratense) and Zigzag Clover (T. medium) - A Picture of Genomic Similarities and Differences.</title>
        <authorList>
            <person name="Dluhosova J."/>
            <person name="Istvanek J."/>
            <person name="Nedelnik J."/>
            <person name="Repkova J."/>
        </authorList>
    </citation>
    <scope>NUCLEOTIDE SEQUENCE [LARGE SCALE GENOMIC DNA]</scope>
    <source>
        <strain evidence="2">cv. 10/8</strain>
        <tissue evidence="1">Leaf</tissue>
    </source>
</reference>
<dbReference type="EMBL" id="LXQA010616882">
    <property type="protein sequence ID" value="MCI62320.1"/>
    <property type="molecule type" value="Genomic_DNA"/>
</dbReference>
<feature type="non-terminal residue" evidence="1">
    <location>
        <position position="58"/>
    </location>
</feature>
<evidence type="ECO:0000313" key="2">
    <source>
        <dbReference type="Proteomes" id="UP000265520"/>
    </source>
</evidence>
<name>A0A392TQ66_9FABA</name>